<evidence type="ECO:0000256" key="1">
    <source>
        <dbReference type="SAM" id="MobiDB-lite"/>
    </source>
</evidence>
<feature type="non-terminal residue" evidence="2">
    <location>
        <position position="32"/>
    </location>
</feature>
<name>A0A383CJM1_9ZZZZ</name>
<evidence type="ECO:0000313" key="2">
    <source>
        <dbReference type="EMBL" id="SVE32587.1"/>
    </source>
</evidence>
<feature type="region of interest" description="Disordered" evidence="1">
    <location>
        <begin position="1"/>
        <end position="32"/>
    </location>
</feature>
<protein>
    <submittedName>
        <fullName evidence="2">Uncharacterized protein</fullName>
    </submittedName>
</protein>
<dbReference type="EMBL" id="UINC01209532">
    <property type="protein sequence ID" value="SVE32587.1"/>
    <property type="molecule type" value="Genomic_DNA"/>
</dbReference>
<accession>A0A383CJM1</accession>
<reference evidence="2" key="1">
    <citation type="submission" date="2018-05" db="EMBL/GenBank/DDBJ databases">
        <authorList>
            <person name="Lanie J.A."/>
            <person name="Ng W.-L."/>
            <person name="Kazmierczak K.M."/>
            <person name="Andrzejewski T.M."/>
            <person name="Davidsen T.M."/>
            <person name="Wayne K.J."/>
            <person name="Tettelin H."/>
            <person name="Glass J.I."/>
            <person name="Rusch D."/>
            <person name="Podicherti R."/>
            <person name="Tsui H.-C.T."/>
            <person name="Winkler M.E."/>
        </authorList>
    </citation>
    <scope>NUCLEOTIDE SEQUENCE</scope>
</reference>
<sequence>TARKWATATSAPTSASAWSFAKPPPLHRGQRD</sequence>
<dbReference type="AlphaFoldDB" id="A0A383CJM1"/>
<proteinExistence type="predicted"/>
<feature type="compositionally biased region" description="Low complexity" evidence="1">
    <location>
        <begin position="1"/>
        <end position="21"/>
    </location>
</feature>
<gene>
    <name evidence="2" type="ORF">METZ01_LOCUS485441</name>
</gene>
<organism evidence="2">
    <name type="scientific">marine metagenome</name>
    <dbReference type="NCBI Taxonomy" id="408172"/>
    <lineage>
        <taxon>unclassified sequences</taxon>
        <taxon>metagenomes</taxon>
        <taxon>ecological metagenomes</taxon>
    </lineage>
</organism>
<feature type="non-terminal residue" evidence="2">
    <location>
        <position position="1"/>
    </location>
</feature>